<name>A0ABX3ELB3_9BACL</name>
<evidence type="ECO:0008006" key="4">
    <source>
        <dbReference type="Google" id="ProtNLM"/>
    </source>
</evidence>
<feature type="transmembrane region" description="Helical" evidence="1">
    <location>
        <begin position="373"/>
        <end position="392"/>
    </location>
</feature>
<accession>A0ABX3ELB3</accession>
<dbReference type="Proteomes" id="UP000186058">
    <property type="component" value="Unassembled WGS sequence"/>
</dbReference>
<sequence>MTPLRILFQMIKADYLERVRRYSFLITVLVSIFIVYKFIPSSHESYITLSFHNIRGIYNSDWVGSATAILASMILSLPAFFLVKNAIERDVQTGVGQIIATTPITKWMYTMGKMWSNFVFLMSIVAVLMVSALVMQLIRGESYTVELLELLLPFLYSTLPTIALVASIAIFFESVPLFRKGLGNLIYFVLWILSLRLSTTATHSSQDILGISPILTRLSSGVNARLNHSNGGHISGVSPLRGDLVTYDWTGVLWTMQMFLERYIWLAVAVGIAVVASIFFHRFDLTRSSNISTNGKPREFRNVEPQMKPVPINDSGIKLTPYTNVVHGQSHYIRILGMELRLMLKGLRIWWYLIALVMIVLGLLLPMESVTRFVAPFTWVWPILIWSAMGTNETYHRTHQFVFTAMHPVRNQFIVLWLAGIIVAYLAGSGAMIHCLVAGEWETLMAMAVGGLFIPTLALALGVWSRNSKLFQVIFMLMWYLGPLNKLTVMDFMGASQQSLDQKVYLYYLLATVLLLMLAVIGRVRQVKIATH</sequence>
<protein>
    <recommendedName>
        <fullName evidence="4">ABC transporter permease</fullName>
    </recommendedName>
</protein>
<feature type="transmembrane region" description="Helical" evidence="1">
    <location>
        <begin position="471"/>
        <end position="493"/>
    </location>
</feature>
<feature type="transmembrane region" description="Helical" evidence="1">
    <location>
        <begin position="62"/>
        <end position="83"/>
    </location>
</feature>
<reference evidence="2 3" key="1">
    <citation type="submission" date="2016-03" db="EMBL/GenBank/DDBJ databases">
        <authorList>
            <person name="Sant'Anna F.H."/>
            <person name="Ambrosini A."/>
            <person name="Souza R."/>
            <person name="Bach E."/>
            <person name="Fernandes G."/>
            <person name="Balsanelli E."/>
            <person name="Baura V.A."/>
            <person name="Souza E.M."/>
            <person name="Passaglia L."/>
        </authorList>
    </citation>
    <scope>NUCLEOTIDE SEQUENCE [LARGE SCALE GENOMIC DNA]</scope>
    <source>
        <strain evidence="2 3">P26E</strain>
    </source>
</reference>
<keyword evidence="1" id="KW-1133">Transmembrane helix</keyword>
<feature type="transmembrane region" description="Helical" evidence="1">
    <location>
        <begin position="118"/>
        <end position="138"/>
    </location>
</feature>
<keyword evidence="1" id="KW-0812">Transmembrane</keyword>
<organism evidence="2 3">
    <name type="scientific">Paenibacillus helianthi</name>
    <dbReference type="NCBI Taxonomy" id="1349432"/>
    <lineage>
        <taxon>Bacteria</taxon>
        <taxon>Bacillati</taxon>
        <taxon>Bacillota</taxon>
        <taxon>Bacilli</taxon>
        <taxon>Bacillales</taxon>
        <taxon>Paenibacillaceae</taxon>
        <taxon>Paenibacillus</taxon>
    </lineage>
</organism>
<feature type="transmembrane region" description="Helical" evidence="1">
    <location>
        <begin position="445"/>
        <end position="464"/>
    </location>
</feature>
<feature type="transmembrane region" description="Helical" evidence="1">
    <location>
        <begin position="21"/>
        <end position="39"/>
    </location>
</feature>
<feature type="transmembrane region" description="Helical" evidence="1">
    <location>
        <begin position="263"/>
        <end position="280"/>
    </location>
</feature>
<feature type="transmembrane region" description="Helical" evidence="1">
    <location>
        <begin position="150"/>
        <end position="172"/>
    </location>
</feature>
<feature type="transmembrane region" description="Helical" evidence="1">
    <location>
        <begin position="413"/>
        <end position="439"/>
    </location>
</feature>
<evidence type="ECO:0000256" key="1">
    <source>
        <dbReference type="SAM" id="Phobius"/>
    </source>
</evidence>
<feature type="transmembrane region" description="Helical" evidence="1">
    <location>
        <begin position="184"/>
        <end position="203"/>
    </location>
</feature>
<dbReference type="EMBL" id="LVWI01000049">
    <property type="protein sequence ID" value="OKP84899.1"/>
    <property type="molecule type" value="Genomic_DNA"/>
</dbReference>
<comment type="caution">
    <text evidence="2">The sequence shown here is derived from an EMBL/GenBank/DDBJ whole genome shotgun (WGS) entry which is preliminary data.</text>
</comment>
<evidence type="ECO:0000313" key="2">
    <source>
        <dbReference type="EMBL" id="OKP84899.1"/>
    </source>
</evidence>
<keyword evidence="1" id="KW-0472">Membrane</keyword>
<gene>
    <name evidence="2" type="ORF">A3844_18305</name>
</gene>
<feature type="transmembrane region" description="Helical" evidence="1">
    <location>
        <begin position="349"/>
        <end position="367"/>
    </location>
</feature>
<keyword evidence="3" id="KW-1185">Reference proteome</keyword>
<evidence type="ECO:0000313" key="3">
    <source>
        <dbReference type="Proteomes" id="UP000186058"/>
    </source>
</evidence>
<feature type="transmembrane region" description="Helical" evidence="1">
    <location>
        <begin position="505"/>
        <end position="524"/>
    </location>
</feature>
<dbReference type="RefSeq" id="WP_074108191.1">
    <property type="nucleotide sequence ID" value="NZ_LVWI01000049.1"/>
</dbReference>
<proteinExistence type="predicted"/>